<reference evidence="3 4" key="1">
    <citation type="submission" date="2019-05" db="EMBL/GenBank/DDBJ databases">
        <title>Emergence of the Ug99 lineage of the wheat stem rust pathogen through somatic hybridization.</title>
        <authorList>
            <person name="Li F."/>
            <person name="Upadhyaya N.M."/>
            <person name="Sperschneider J."/>
            <person name="Matny O."/>
            <person name="Nguyen-Phuc H."/>
            <person name="Mago R."/>
            <person name="Raley C."/>
            <person name="Miller M.E."/>
            <person name="Silverstein K.A.T."/>
            <person name="Henningsen E."/>
            <person name="Hirsch C.D."/>
            <person name="Visser B."/>
            <person name="Pretorius Z.A."/>
            <person name="Steffenson B.J."/>
            <person name="Schwessinger B."/>
            <person name="Dodds P.N."/>
            <person name="Figueroa M."/>
        </authorList>
    </citation>
    <scope>NUCLEOTIDE SEQUENCE [LARGE SCALE GENOMIC DNA]</scope>
    <source>
        <strain evidence="2">21-0</strain>
        <strain evidence="1 4">Ug99</strain>
    </source>
</reference>
<dbReference type="EMBL" id="VDEP01000507">
    <property type="protein sequence ID" value="KAA1067193.1"/>
    <property type="molecule type" value="Genomic_DNA"/>
</dbReference>
<proteinExistence type="predicted"/>
<name>A0A5B0LTI3_PUCGR</name>
<dbReference type="AlphaFoldDB" id="A0A5B0LTI3"/>
<evidence type="ECO:0000313" key="4">
    <source>
        <dbReference type="Proteomes" id="UP000325313"/>
    </source>
</evidence>
<evidence type="ECO:0000313" key="1">
    <source>
        <dbReference type="EMBL" id="KAA1067193.1"/>
    </source>
</evidence>
<organism evidence="1 4">
    <name type="scientific">Puccinia graminis f. sp. tritici</name>
    <dbReference type="NCBI Taxonomy" id="56615"/>
    <lineage>
        <taxon>Eukaryota</taxon>
        <taxon>Fungi</taxon>
        <taxon>Dikarya</taxon>
        <taxon>Basidiomycota</taxon>
        <taxon>Pucciniomycotina</taxon>
        <taxon>Pucciniomycetes</taxon>
        <taxon>Pucciniales</taxon>
        <taxon>Pucciniaceae</taxon>
        <taxon>Puccinia</taxon>
    </lineage>
</organism>
<accession>A0A5B0LTI3</accession>
<evidence type="ECO:0000313" key="2">
    <source>
        <dbReference type="EMBL" id="KAA1071576.1"/>
    </source>
</evidence>
<sequence length="147" mass="15527">MLCNTAGAGIHGARSSPVPGRCRVPSARGASVRRNFLSFDKVICDFLILFLLGRLRCQLMGTFYGVGKYSVVTLITCLLRGSAGLSQPEKTISAVSSGPLIHTDIRNEAPTIGRLSLTKIERRLAIPPACVESSAALAVMLAAPATD</sequence>
<dbReference type="Proteomes" id="UP000325313">
    <property type="component" value="Unassembled WGS sequence"/>
</dbReference>
<evidence type="ECO:0000313" key="3">
    <source>
        <dbReference type="Proteomes" id="UP000324748"/>
    </source>
</evidence>
<comment type="caution">
    <text evidence="1">The sequence shown here is derived from an EMBL/GenBank/DDBJ whole genome shotgun (WGS) entry which is preliminary data.</text>
</comment>
<dbReference type="EMBL" id="VSWC01000170">
    <property type="protein sequence ID" value="KAA1071576.1"/>
    <property type="molecule type" value="Genomic_DNA"/>
</dbReference>
<keyword evidence="3" id="KW-1185">Reference proteome</keyword>
<dbReference type="Proteomes" id="UP000324748">
    <property type="component" value="Unassembled WGS sequence"/>
</dbReference>
<protein>
    <submittedName>
        <fullName evidence="1">Uncharacterized protein</fullName>
    </submittedName>
</protein>
<gene>
    <name evidence="2" type="ORF">PGT21_012120</name>
    <name evidence="1" type="ORF">PGTUg99_025643</name>
</gene>